<proteinExistence type="predicted"/>
<keyword evidence="3" id="KW-1185">Reference proteome</keyword>
<evidence type="ECO:0000256" key="1">
    <source>
        <dbReference type="SAM" id="MobiDB-lite"/>
    </source>
</evidence>
<feature type="region of interest" description="Disordered" evidence="1">
    <location>
        <begin position="1"/>
        <end position="42"/>
    </location>
</feature>
<accession>A0A1R3GRA8</accession>
<dbReference type="AlphaFoldDB" id="A0A1R3GRA8"/>
<comment type="caution">
    <text evidence="2">The sequence shown here is derived from an EMBL/GenBank/DDBJ whole genome shotgun (WGS) entry which is preliminary data.</text>
</comment>
<dbReference type="Gramene" id="OMO60644">
    <property type="protein sequence ID" value="OMO60644"/>
    <property type="gene ID" value="CCACVL1_23984"/>
</dbReference>
<sequence>MKDAKGRRPSTPLSQGKGGMVKRPPRLGGTPFPSQSPSQQSR</sequence>
<name>A0A1R3GRA8_COCAP</name>
<gene>
    <name evidence="2" type="ORF">CCACVL1_23984</name>
</gene>
<evidence type="ECO:0000313" key="2">
    <source>
        <dbReference type="EMBL" id="OMO60644.1"/>
    </source>
</evidence>
<dbReference type="EMBL" id="AWWV01013672">
    <property type="protein sequence ID" value="OMO60644.1"/>
    <property type="molecule type" value="Genomic_DNA"/>
</dbReference>
<reference evidence="2 3" key="1">
    <citation type="submission" date="2013-09" db="EMBL/GenBank/DDBJ databases">
        <title>Corchorus capsularis genome sequencing.</title>
        <authorList>
            <person name="Alam M."/>
            <person name="Haque M.S."/>
            <person name="Islam M.S."/>
            <person name="Emdad E.M."/>
            <person name="Islam M.M."/>
            <person name="Ahmed B."/>
            <person name="Halim A."/>
            <person name="Hossen Q.M.M."/>
            <person name="Hossain M.Z."/>
            <person name="Ahmed R."/>
            <person name="Khan M.M."/>
            <person name="Islam R."/>
            <person name="Rashid M.M."/>
            <person name="Khan S.A."/>
            <person name="Rahman M.S."/>
            <person name="Alam M."/>
        </authorList>
    </citation>
    <scope>NUCLEOTIDE SEQUENCE [LARGE SCALE GENOMIC DNA]</scope>
    <source>
        <strain evidence="3">cv. CVL-1</strain>
        <tissue evidence="2">Whole seedling</tissue>
    </source>
</reference>
<feature type="compositionally biased region" description="Low complexity" evidence="1">
    <location>
        <begin position="31"/>
        <end position="42"/>
    </location>
</feature>
<protein>
    <submittedName>
        <fullName evidence="2">Uncharacterized protein</fullName>
    </submittedName>
</protein>
<dbReference type="Proteomes" id="UP000188268">
    <property type="component" value="Unassembled WGS sequence"/>
</dbReference>
<organism evidence="2 3">
    <name type="scientific">Corchorus capsularis</name>
    <name type="common">Jute</name>
    <dbReference type="NCBI Taxonomy" id="210143"/>
    <lineage>
        <taxon>Eukaryota</taxon>
        <taxon>Viridiplantae</taxon>
        <taxon>Streptophyta</taxon>
        <taxon>Embryophyta</taxon>
        <taxon>Tracheophyta</taxon>
        <taxon>Spermatophyta</taxon>
        <taxon>Magnoliopsida</taxon>
        <taxon>eudicotyledons</taxon>
        <taxon>Gunneridae</taxon>
        <taxon>Pentapetalae</taxon>
        <taxon>rosids</taxon>
        <taxon>malvids</taxon>
        <taxon>Malvales</taxon>
        <taxon>Malvaceae</taxon>
        <taxon>Grewioideae</taxon>
        <taxon>Apeibeae</taxon>
        <taxon>Corchorus</taxon>
    </lineage>
</organism>
<evidence type="ECO:0000313" key="3">
    <source>
        <dbReference type="Proteomes" id="UP000188268"/>
    </source>
</evidence>